<dbReference type="GO" id="GO:0004493">
    <property type="term" value="F:methylmalonyl-CoA epimerase activity"/>
    <property type="evidence" value="ECO:0007669"/>
    <property type="project" value="TreeGrafter"/>
</dbReference>
<reference evidence="3 4" key="1">
    <citation type="submission" date="2019-12" db="EMBL/GenBank/DDBJ databases">
        <title>Whole-genome sequencing of Allorhizobium vitis.</title>
        <authorList>
            <person name="Gan H.M."/>
            <person name="Szegedi E."/>
            <person name="Burr T."/>
            <person name="Savka M.A."/>
        </authorList>
    </citation>
    <scope>NUCLEOTIDE SEQUENCE [LARGE SCALE GENOMIC DNA]</scope>
    <source>
        <strain evidence="3 4">CG989</strain>
    </source>
</reference>
<evidence type="ECO:0000256" key="1">
    <source>
        <dbReference type="ARBA" id="ARBA00022723"/>
    </source>
</evidence>
<dbReference type="InterPro" id="IPR004360">
    <property type="entry name" value="Glyas_Fos-R_dOase_dom"/>
</dbReference>
<dbReference type="InterPro" id="IPR051785">
    <property type="entry name" value="MMCE/EMCE_epimerase"/>
</dbReference>
<dbReference type="PANTHER" id="PTHR43048:SF3">
    <property type="entry name" value="METHYLMALONYL-COA EPIMERASE, MITOCHONDRIAL"/>
    <property type="match status" value="1"/>
</dbReference>
<dbReference type="PANTHER" id="PTHR43048">
    <property type="entry name" value="METHYLMALONYL-COA EPIMERASE"/>
    <property type="match status" value="1"/>
</dbReference>
<evidence type="ECO:0000259" key="2">
    <source>
        <dbReference type="PROSITE" id="PS51819"/>
    </source>
</evidence>
<organism evidence="3 4">
    <name type="scientific">Agrobacterium vitis</name>
    <name type="common">Rhizobium vitis</name>
    <dbReference type="NCBI Taxonomy" id="373"/>
    <lineage>
        <taxon>Bacteria</taxon>
        <taxon>Pseudomonadati</taxon>
        <taxon>Pseudomonadota</taxon>
        <taxon>Alphaproteobacteria</taxon>
        <taxon>Hyphomicrobiales</taxon>
        <taxon>Rhizobiaceae</taxon>
        <taxon>Rhizobium/Agrobacterium group</taxon>
        <taxon>Agrobacterium</taxon>
    </lineage>
</organism>
<comment type="caution">
    <text evidence="3">The sequence shown here is derived from an EMBL/GenBank/DDBJ whole genome shotgun (WGS) entry which is preliminary data.</text>
</comment>
<dbReference type="InterPro" id="IPR029068">
    <property type="entry name" value="Glyas_Bleomycin-R_OHBP_Dase"/>
</dbReference>
<feature type="domain" description="VOC" evidence="2">
    <location>
        <begin position="21"/>
        <end position="146"/>
    </location>
</feature>
<keyword evidence="1" id="KW-0479">Metal-binding</keyword>
<protein>
    <submittedName>
        <fullName evidence="3">Lactoylglutathione lyase</fullName>
    </submittedName>
</protein>
<gene>
    <name evidence="3" type="ORF">GOZ95_05825</name>
</gene>
<dbReference type="Gene3D" id="3.10.180.10">
    <property type="entry name" value="2,3-Dihydroxybiphenyl 1,2-Dioxygenase, domain 1"/>
    <property type="match status" value="1"/>
</dbReference>
<dbReference type="PROSITE" id="PS51819">
    <property type="entry name" value="VOC"/>
    <property type="match status" value="1"/>
</dbReference>
<dbReference type="GO" id="GO:0046872">
    <property type="term" value="F:metal ion binding"/>
    <property type="evidence" value="ECO:0007669"/>
    <property type="project" value="UniProtKB-KW"/>
</dbReference>
<dbReference type="InterPro" id="IPR037523">
    <property type="entry name" value="VOC_core"/>
</dbReference>
<keyword evidence="3" id="KW-0456">Lyase</keyword>
<dbReference type="GO" id="GO:0004462">
    <property type="term" value="F:lactoylglutathione lyase activity"/>
    <property type="evidence" value="ECO:0007669"/>
    <property type="project" value="InterPro"/>
</dbReference>
<dbReference type="SUPFAM" id="SSF54593">
    <property type="entry name" value="Glyoxalase/Bleomycin resistance protein/Dihydroxybiphenyl dioxygenase"/>
    <property type="match status" value="1"/>
</dbReference>
<dbReference type="AlphaFoldDB" id="A0AAE5AU98"/>
<name>A0AAE5AU98_AGRVI</name>
<dbReference type="PROSITE" id="PS00934">
    <property type="entry name" value="GLYOXALASE_I_1"/>
    <property type="match status" value="1"/>
</dbReference>
<sequence length="149" mass="16118">MPVPPVMGGGSDGGMRMFAKNVVHTGYLVSDIEQSLRFYEKFGFSVYVRMPMGDAEQNKIGEVVFLSLPGDGPRLELQQLFAEPRPDAGNARGHIGITIVDMDLALQSLASSDLSPEIPPFRPVKGGATICFFRDPDGHLVELLAGLDL</sequence>
<dbReference type="CDD" id="cd06587">
    <property type="entry name" value="VOC"/>
    <property type="match status" value="1"/>
</dbReference>
<proteinExistence type="predicted"/>
<dbReference type="InterPro" id="IPR018146">
    <property type="entry name" value="Glyoxalase_1_CS"/>
</dbReference>
<evidence type="ECO:0000313" key="4">
    <source>
        <dbReference type="Proteomes" id="UP000436692"/>
    </source>
</evidence>
<dbReference type="EMBL" id="WPHM01000002">
    <property type="protein sequence ID" value="MUZ56978.1"/>
    <property type="molecule type" value="Genomic_DNA"/>
</dbReference>
<dbReference type="Proteomes" id="UP000436692">
    <property type="component" value="Unassembled WGS sequence"/>
</dbReference>
<dbReference type="Pfam" id="PF00903">
    <property type="entry name" value="Glyoxalase"/>
    <property type="match status" value="1"/>
</dbReference>
<dbReference type="GO" id="GO:0046491">
    <property type="term" value="P:L-methylmalonyl-CoA metabolic process"/>
    <property type="evidence" value="ECO:0007669"/>
    <property type="project" value="TreeGrafter"/>
</dbReference>
<accession>A0AAE5AU98</accession>
<evidence type="ECO:0000313" key="3">
    <source>
        <dbReference type="EMBL" id="MUZ56978.1"/>
    </source>
</evidence>